<dbReference type="PANTHER" id="PTHR43767:SF8">
    <property type="entry name" value="LONG-CHAIN-FATTY-ACID--COA LIGASE"/>
    <property type="match status" value="1"/>
</dbReference>
<proteinExistence type="predicted"/>
<dbReference type="GO" id="GO:0004467">
    <property type="term" value="F:long-chain fatty acid-CoA ligase activity"/>
    <property type="evidence" value="ECO:0007669"/>
    <property type="project" value="UniProtKB-EC"/>
</dbReference>
<protein>
    <recommendedName>
        <fullName evidence="5">Long-chain-fatty-acid--CoA ligase</fullName>
        <ecNumber evidence="4">6.2.1.3</ecNumber>
    </recommendedName>
    <alternativeName>
        <fullName evidence="6">Long-chain acyl-CoA synthetase</fullName>
    </alternativeName>
</protein>
<evidence type="ECO:0000256" key="5">
    <source>
        <dbReference type="ARBA" id="ARBA00039545"/>
    </source>
</evidence>
<dbReference type="InterPro" id="IPR050237">
    <property type="entry name" value="ATP-dep_AMP-bd_enzyme"/>
</dbReference>
<evidence type="ECO:0000256" key="6">
    <source>
        <dbReference type="ARBA" id="ARBA00042773"/>
    </source>
</evidence>
<reference evidence="9 10" key="1">
    <citation type="submission" date="2017-10" db="EMBL/GenBank/DDBJ databases">
        <title>Novel microbial diversity and functional potential in the marine mammal oral microbiome.</title>
        <authorList>
            <person name="Dudek N.K."/>
            <person name="Sun C.L."/>
            <person name="Burstein D."/>
            <person name="Kantor R.S."/>
            <person name="Aliaga Goltsman D.S."/>
            <person name="Bik E.M."/>
            <person name="Thomas B.C."/>
            <person name="Banfield J.F."/>
            <person name="Relman D.A."/>
        </authorList>
    </citation>
    <scope>NUCLEOTIDE SEQUENCE [LARGE SCALE GENOMIC DNA]</scope>
    <source>
        <strain evidence="9">DOLJORAL78_47_21</strain>
    </source>
</reference>
<evidence type="ECO:0000256" key="3">
    <source>
        <dbReference type="ARBA" id="ARBA00022598"/>
    </source>
</evidence>
<comment type="subcellular location">
    <subcellularLocation>
        <location evidence="1">Membrane</location>
        <topology evidence="1">Peripheral membrane protein</topology>
    </subcellularLocation>
</comment>
<dbReference type="InterPro" id="IPR025110">
    <property type="entry name" value="AMP-bd_C"/>
</dbReference>
<evidence type="ECO:0000256" key="2">
    <source>
        <dbReference type="ARBA" id="ARBA00005005"/>
    </source>
</evidence>
<dbReference type="AlphaFoldDB" id="A0A2G6JQ05"/>
<evidence type="ECO:0000313" key="10">
    <source>
        <dbReference type="Proteomes" id="UP000243469"/>
    </source>
</evidence>
<comment type="caution">
    <text evidence="9">The sequence shown here is derived from an EMBL/GenBank/DDBJ whole genome shotgun (WGS) entry which is preliminary data.</text>
</comment>
<evidence type="ECO:0000259" key="7">
    <source>
        <dbReference type="Pfam" id="PF00501"/>
    </source>
</evidence>
<dbReference type="EMBL" id="PDSH01000004">
    <property type="protein sequence ID" value="PIE25493.1"/>
    <property type="molecule type" value="Genomic_DNA"/>
</dbReference>
<accession>A0A2G6JQ05</accession>
<dbReference type="Gene3D" id="3.30.300.30">
    <property type="match status" value="1"/>
</dbReference>
<dbReference type="Gene3D" id="3.40.50.12780">
    <property type="entry name" value="N-terminal domain of ligase-like"/>
    <property type="match status" value="1"/>
</dbReference>
<name>A0A2G6JQ05_NEPCE</name>
<dbReference type="Pfam" id="PF00501">
    <property type="entry name" value="AMP-binding"/>
    <property type="match status" value="1"/>
</dbReference>
<feature type="domain" description="AMP-binding enzyme C-terminal" evidence="8">
    <location>
        <begin position="461"/>
        <end position="535"/>
    </location>
</feature>
<dbReference type="GO" id="GO:0016020">
    <property type="term" value="C:membrane"/>
    <property type="evidence" value="ECO:0007669"/>
    <property type="project" value="UniProtKB-SubCell"/>
</dbReference>
<evidence type="ECO:0000256" key="1">
    <source>
        <dbReference type="ARBA" id="ARBA00004170"/>
    </source>
</evidence>
<evidence type="ECO:0000259" key="8">
    <source>
        <dbReference type="Pfam" id="PF13193"/>
    </source>
</evidence>
<dbReference type="SUPFAM" id="SSF56801">
    <property type="entry name" value="Acetyl-CoA synthetase-like"/>
    <property type="match status" value="1"/>
</dbReference>
<gene>
    <name evidence="9" type="ORF">CSA60_00375</name>
</gene>
<evidence type="ECO:0000256" key="4">
    <source>
        <dbReference type="ARBA" id="ARBA00026121"/>
    </source>
</evidence>
<dbReference type="CDD" id="cd05936">
    <property type="entry name" value="FC-FACS_FadD_like"/>
    <property type="match status" value="1"/>
</dbReference>
<sequence>MITQPDSLQNLEQEIARYSSLVELWQGACRDFAYKNAFTNMGATISYAELDQYSDHLAAYLQQHTPLQPGDRIAIQLPNTLQFPVAVIAALKAGLIVVNTNPLYTVDETVSQFKDAGVKAVVVLANFAYLLEKVVPVTPLETIIVAQLGDLHPFPKRQLVNFSAIYLRKIVPEYHLQEAVGFREALLKGATLELLPVQRGADDTALIQYTVGTTGQPKGAVLSHRNLIANVMQLKSRLPETLRIGEEVVIAPLPMYHIYSFILNCLLMPVMGAQVILITNPRDTQGLVNELGRWDFTVFSSINALFVALCRNEAFSQLDMTRLKLTLSGGGALTRAMNDKWEKITGCPIIQGYGLTEASPVVAVADVHQPFGSVGLPLPLTEVRIVGEQGEELCSGESGELYVKGPQVMSGYWGKDDSPPDDAGWLATGDIARIADDGTLRIIERKNDIITISGFPVYPNELENIISSHPDVVECAVVGLPTEESGEVIKLFVVASNHRLSVKQIRDYCRERLTSYKVPRLVEFRTHLPKSNVGKVLRRTLLEEELSRIRKQRKRI</sequence>
<dbReference type="Proteomes" id="UP000243469">
    <property type="component" value="Unassembled WGS sequence"/>
</dbReference>
<dbReference type="InterPro" id="IPR000873">
    <property type="entry name" value="AMP-dep_synth/lig_dom"/>
</dbReference>
<organism evidence="9 10">
    <name type="scientific">Neptuniibacter caesariensis</name>
    <dbReference type="NCBI Taxonomy" id="207954"/>
    <lineage>
        <taxon>Bacteria</taxon>
        <taxon>Pseudomonadati</taxon>
        <taxon>Pseudomonadota</taxon>
        <taxon>Gammaproteobacteria</taxon>
        <taxon>Oceanospirillales</taxon>
        <taxon>Oceanospirillaceae</taxon>
        <taxon>Neptuniibacter</taxon>
    </lineage>
</organism>
<comment type="pathway">
    <text evidence="2">Lipid metabolism; fatty acid beta-oxidation.</text>
</comment>
<evidence type="ECO:0000313" key="9">
    <source>
        <dbReference type="EMBL" id="PIE25493.1"/>
    </source>
</evidence>
<dbReference type="PANTHER" id="PTHR43767">
    <property type="entry name" value="LONG-CHAIN-FATTY-ACID--COA LIGASE"/>
    <property type="match status" value="1"/>
</dbReference>
<dbReference type="Pfam" id="PF13193">
    <property type="entry name" value="AMP-binding_C"/>
    <property type="match status" value="1"/>
</dbReference>
<dbReference type="EC" id="6.2.1.3" evidence="4"/>
<keyword evidence="3 9" id="KW-0436">Ligase</keyword>
<dbReference type="InterPro" id="IPR042099">
    <property type="entry name" value="ANL_N_sf"/>
</dbReference>
<feature type="domain" description="AMP-dependent synthetase/ligase" evidence="7">
    <location>
        <begin position="30"/>
        <end position="413"/>
    </location>
</feature>
<dbReference type="InterPro" id="IPR045851">
    <property type="entry name" value="AMP-bd_C_sf"/>
</dbReference>
<dbReference type="STRING" id="207954.MED92_02176"/>